<dbReference type="AlphaFoldDB" id="A0A1Y0ENA4"/>
<sequence>MNPFLALPFSRAARGGLLASLALAAALLAGCDQQRIAELQPGVSTEADVRLKFGEPEAVWDGAGGERIFEYNRQPEGKVNYQIAMGTDGRLVAVRQVLTADNFRRVVPGMRMEEVRKLLGKPARVTPYTLKREVTYEWRYIEPPNQNMVFSVDFDDGQYTVKQAASMIDPQSADSRAGR</sequence>
<dbReference type="Proteomes" id="UP000196138">
    <property type="component" value="Chromosome"/>
</dbReference>
<keyword evidence="4" id="KW-1185">Reference proteome</keyword>
<accession>A0A1Y0ENA4</accession>
<dbReference type="EMBL" id="CP021455">
    <property type="protein sequence ID" value="ARU04789.1"/>
    <property type="molecule type" value="Genomic_DNA"/>
</dbReference>
<proteinExistence type="predicted"/>
<dbReference type="Gene3D" id="3.30.1450.10">
    <property type="match status" value="1"/>
</dbReference>
<keyword evidence="1 2" id="KW-0732">Signal</keyword>
<organism evidence="3 4">
    <name type="scientific">Comamonas serinivorans</name>
    <dbReference type="NCBI Taxonomy" id="1082851"/>
    <lineage>
        <taxon>Bacteria</taxon>
        <taxon>Pseudomonadati</taxon>
        <taxon>Pseudomonadota</taxon>
        <taxon>Betaproteobacteria</taxon>
        <taxon>Burkholderiales</taxon>
        <taxon>Comamonadaceae</taxon>
        <taxon>Comamonas</taxon>
    </lineage>
</organism>
<dbReference type="RefSeq" id="WP_087280058.1">
    <property type="nucleotide sequence ID" value="NZ_CP021455.1"/>
</dbReference>
<dbReference type="OrthoDB" id="5297256at2"/>
<dbReference type="InterPro" id="IPR037873">
    <property type="entry name" value="BamE-like"/>
</dbReference>
<reference evidence="3 4" key="1">
    <citation type="submission" date="2017-05" db="EMBL/GenBank/DDBJ databases">
        <authorList>
            <person name="Song R."/>
            <person name="Chenine A.L."/>
            <person name="Ruprecht R.M."/>
        </authorList>
    </citation>
    <scope>NUCLEOTIDE SEQUENCE [LARGE SCALE GENOMIC DNA]</scope>
    <source>
        <strain evidence="3 4">DSM 26136</strain>
    </source>
</reference>
<feature type="chain" id="PRO_5012214486" evidence="2">
    <location>
        <begin position="25"/>
        <end position="179"/>
    </location>
</feature>
<protein>
    <submittedName>
        <fullName evidence="3">Outer membrane protein assembly factor BamE</fullName>
    </submittedName>
</protein>
<evidence type="ECO:0000313" key="4">
    <source>
        <dbReference type="Proteomes" id="UP000196138"/>
    </source>
</evidence>
<evidence type="ECO:0000256" key="1">
    <source>
        <dbReference type="ARBA" id="ARBA00022729"/>
    </source>
</evidence>
<feature type="signal peptide" evidence="2">
    <location>
        <begin position="1"/>
        <end position="24"/>
    </location>
</feature>
<evidence type="ECO:0000313" key="3">
    <source>
        <dbReference type="EMBL" id="ARU04789.1"/>
    </source>
</evidence>
<evidence type="ECO:0000256" key="2">
    <source>
        <dbReference type="SAM" id="SignalP"/>
    </source>
</evidence>
<gene>
    <name evidence="3" type="ORF">CCO03_08945</name>
</gene>
<name>A0A1Y0ENA4_9BURK</name>
<dbReference type="KEGG" id="cser:CCO03_08945"/>